<dbReference type="STRING" id="1064592.G0VE65"/>
<dbReference type="InterPro" id="IPR012578">
    <property type="entry name" value="Nucl_pore_cmplx"/>
</dbReference>
<dbReference type="EMBL" id="HE576755">
    <property type="protein sequence ID" value="CCC69856.1"/>
    <property type="molecule type" value="Genomic_DNA"/>
</dbReference>
<organism evidence="3 4">
    <name type="scientific">Naumovozyma castellii</name>
    <name type="common">Yeast</name>
    <name type="synonym">Saccharomyces castellii</name>
    <dbReference type="NCBI Taxonomy" id="27288"/>
    <lineage>
        <taxon>Eukaryota</taxon>
        <taxon>Fungi</taxon>
        <taxon>Dikarya</taxon>
        <taxon>Ascomycota</taxon>
        <taxon>Saccharomycotina</taxon>
        <taxon>Saccharomycetes</taxon>
        <taxon>Saccharomycetales</taxon>
        <taxon>Saccharomycetaceae</taxon>
        <taxon>Naumovozyma</taxon>
    </lineage>
</organism>
<dbReference type="GeneID" id="96903462"/>
<dbReference type="GO" id="GO:0070762">
    <property type="term" value="C:nuclear pore transmembrane ring"/>
    <property type="evidence" value="ECO:0007669"/>
    <property type="project" value="TreeGrafter"/>
</dbReference>
<sequence length="415" mass="47341">MFPSTPFKGTLLSPSRRTDSPGTRQLSEKEFTSLRSQVLRELPRYYEKNQNLPSTGSRDFLSPASNEFDRRAEIQPNEETADSNPHQSLQDGFKKFLIGDPKSLLHNGGTNGKNSQECGELKELSTEENEILTPSNNFGNFESPVLVNLLQRSVSKEQETQTIIANLVFFFVWNLIVKFVGLYFKHTTNGRMVLLKINKKLWSLGWLTKLFNNSYFRSMFLWITWDHVEHLVHIIVALNVIISIWKLFTKVKTNDLNLTPKQKTLLGIDDEMSKMNLPTRLVGISSDNKRRIEKPHVILGSSNVSNELVKGSNSDRSQKVSQPMPYLFKSLKTPSQIKNQRKEYDQKSNVKNGSNLFGSVQPTESGYSGLQGIHPMNITRATNLNTTETSKSIGYVPSNRYKYKMESPSPMKRRN</sequence>
<dbReference type="InParanoid" id="G0VE65"/>
<keyword evidence="4" id="KW-1185">Reference proteome</keyword>
<dbReference type="PANTHER" id="PTHR28003">
    <property type="entry name" value="NUCLEOPORIN POM34"/>
    <property type="match status" value="1"/>
</dbReference>
<dbReference type="OrthoDB" id="4035020at2759"/>
<dbReference type="HOGENOM" id="CLU_043443_0_0_1"/>
<dbReference type="OMA" id="SSKYTYM"/>
<dbReference type="Proteomes" id="UP000001640">
    <property type="component" value="Chromosome 4"/>
</dbReference>
<dbReference type="GO" id="GO:0006606">
    <property type="term" value="P:protein import into nucleus"/>
    <property type="evidence" value="ECO:0007669"/>
    <property type="project" value="TreeGrafter"/>
</dbReference>
<feature type="region of interest" description="Disordered" evidence="1">
    <location>
        <begin position="1"/>
        <end position="32"/>
    </location>
</feature>
<dbReference type="KEGG" id="ncs:NCAS_0D02750"/>
<feature type="compositionally biased region" description="Polar residues" evidence="1">
    <location>
        <begin position="349"/>
        <end position="368"/>
    </location>
</feature>
<keyword evidence="2" id="KW-1133">Transmembrane helix</keyword>
<feature type="compositionally biased region" description="Polar residues" evidence="1">
    <location>
        <begin position="379"/>
        <end position="392"/>
    </location>
</feature>
<dbReference type="Pfam" id="PF08058">
    <property type="entry name" value="NPCC"/>
    <property type="match status" value="1"/>
</dbReference>
<reference key="2">
    <citation type="submission" date="2011-08" db="EMBL/GenBank/DDBJ databases">
        <title>Genome sequence of Naumovozyma castellii.</title>
        <authorList>
            <person name="Gordon J.L."/>
            <person name="Armisen D."/>
            <person name="Proux-Wera E."/>
            <person name="OhEigeartaigh S.S."/>
            <person name="Byrne K.P."/>
            <person name="Wolfe K.H."/>
        </authorList>
    </citation>
    <scope>NUCLEOTIDE SEQUENCE</scope>
    <source>
        <strain>Type strain:CBS 4309</strain>
    </source>
</reference>
<dbReference type="GO" id="GO:0005640">
    <property type="term" value="C:nuclear outer membrane"/>
    <property type="evidence" value="ECO:0007669"/>
    <property type="project" value="TreeGrafter"/>
</dbReference>
<feature type="compositionally biased region" description="Polar residues" evidence="1">
    <location>
        <begin position="12"/>
        <end position="25"/>
    </location>
</feature>
<dbReference type="RefSeq" id="XP_003676217.1">
    <property type="nucleotide sequence ID" value="XM_003676169.1"/>
</dbReference>
<keyword evidence="2" id="KW-0472">Membrane</keyword>
<evidence type="ECO:0000256" key="1">
    <source>
        <dbReference type="SAM" id="MobiDB-lite"/>
    </source>
</evidence>
<dbReference type="PANTHER" id="PTHR28003:SF1">
    <property type="entry name" value="NUCLEOPORIN POM34"/>
    <property type="match status" value="1"/>
</dbReference>
<evidence type="ECO:0000313" key="4">
    <source>
        <dbReference type="Proteomes" id="UP000001640"/>
    </source>
</evidence>
<gene>
    <name evidence="3" type="primary">NCAS0D02750</name>
    <name evidence="3" type="ordered locus">NCAS_0D02750</name>
</gene>
<reference evidence="3 4" key="1">
    <citation type="journal article" date="2011" name="Proc. Natl. Acad. Sci. U.S.A.">
        <title>Evolutionary erosion of yeast sex chromosomes by mating-type switching accidents.</title>
        <authorList>
            <person name="Gordon J.L."/>
            <person name="Armisen D."/>
            <person name="Proux-Wera E."/>
            <person name="Oheigeartaigh S.S."/>
            <person name="Byrne K.P."/>
            <person name="Wolfe K.H."/>
        </authorList>
    </citation>
    <scope>NUCLEOTIDE SEQUENCE [LARGE SCALE GENOMIC DNA]</scope>
    <source>
        <strain evidence="4">ATCC 76901 / BCRC 22586 / CBS 4309 / NBRC 1992 / NRRL Y-12630</strain>
    </source>
</reference>
<dbReference type="AlphaFoldDB" id="G0VE65"/>
<evidence type="ECO:0008006" key="5">
    <source>
        <dbReference type="Google" id="ProtNLM"/>
    </source>
</evidence>
<protein>
    <recommendedName>
        <fullName evidence="5">Nucleoporin POM34</fullName>
    </recommendedName>
</protein>
<evidence type="ECO:0000256" key="2">
    <source>
        <dbReference type="SAM" id="Phobius"/>
    </source>
</evidence>
<feature type="region of interest" description="Disordered" evidence="1">
    <location>
        <begin position="344"/>
        <end position="415"/>
    </location>
</feature>
<accession>G0VE65</accession>
<dbReference type="GO" id="GO:0030474">
    <property type="term" value="P:spindle pole body duplication"/>
    <property type="evidence" value="ECO:0007669"/>
    <property type="project" value="TreeGrafter"/>
</dbReference>
<evidence type="ECO:0000313" key="3">
    <source>
        <dbReference type="EMBL" id="CCC69856.1"/>
    </source>
</evidence>
<feature type="transmembrane region" description="Helical" evidence="2">
    <location>
        <begin position="231"/>
        <end position="248"/>
    </location>
</feature>
<dbReference type="FunCoup" id="G0VE65">
    <property type="interactions" value="130"/>
</dbReference>
<dbReference type="eggNOG" id="ENOG502S0GN">
    <property type="taxonomic scope" value="Eukaryota"/>
</dbReference>
<name>G0VE65_NAUCA</name>
<proteinExistence type="predicted"/>
<keyword evidence="2" id="KW-0812">Transmembrane</keyword>
<feature type="transmembrane region" description="Helical" evidence="2">
    <location>
        <begin position="163"/>
        <end position="184"/>
    </location>
</feature>